<dbReference type="Gene3D" id="3.30.450.40">
    <property type="match status" value="1"/>
</dbReference>
<dbReference type="InterPro" id="IPR043128">
    <property type="entry name" value="Rev_trsase/Diguanyl_cyclase"/>
</dbReference>
<dbReference type="SUPFAM" id="SSF55781">
    <property type="entry name" value="GAF domain-like"/>
    <property type="match status" value="1"/>
</dbReference>
<dbReference type="AlphaFoldDB" id="A0A537J1I9"/>
<dbReference type="InterPro" id="IPR003018">
    <property type="entry name" value="GAF"/>
</dbReference>
<dbReference type="Pfam" id="PF01590">
    <property type="entry name" value="GAF"/>
    <property type="match status" value="1"/>
</dbReference>
<reference evidence="3 4" key="1">
    <citation type="journal article" date="2019" name="Nat. Microbiol.">
        <title>Mediterranean grassland soil C-N compound turnover is dependent on rainfall and depth, and is mediated by genomically divergent microorganisms.</title>
        <authorList>
            <person name="Diamond S."/>
            <person name="Andeer P.F."/>
            <person name="Li Z."/>
            <person name="Crits-Christoph A."/>
            <person name="Burstein D."/>
            <person name="Anantharaman K."/>
            <person name="Lane K.R."/>
            <person name="Thomas B.C."/>
            <person name="Pan C."/>
            <person name="Northen T.R."/>
            <person name="Banfield J.F."/>
        </authorList>
    </citation>
    <scope>NUCLEOTIDE SEQUENCE [LARGE SCALE GENOMIC DNA]</scope>
    <source>
        <strain evidence="3">NP_8</strain>
    </source>
</reference>
<dbReference type="PROSITE" id="PS50887">
    <property type="entry name" value="GGDEF"/>
    <property type="match status" value="1"/>
</dbReference>
<keyword evidence="1" id="KW-0472">Membrane</keyword>
<comment type="caution">
    <text evidence="3">The sequence shown here is derived from an EMBL/GenBank/DDBJ whole genome shotgun (WGS) entry which is preliminary data.</text>
</comment>
<dbReference type="InterPro" id="IPR029787">
    <property type="entry name" value="Nucleotide_cyclase"/>
</dbReference>
<feature type="transmembrane region" description="Helical" evidence="1">
    <location>
        <begin position="167"/>
        <end position="187"/>
    </location>
</feature>
<feature type="transmembrane region" description="Helical" evidence="1">
    <location>
        <begin position="137"/>
        <end position="155"/>
    </location>
</feature>
<evidence type="ECO:0000256" key="1">
    <source>
        <dbReference type="SAM" id="Phobius"/>
    </source>
</evidence>
<keyword evidence="1" id="KW-0812">Transmembrane</keyword>
<dbReference type="SUPFAM" id="SSF55073">
    <property type="entry name" value="Nucleotide cyclase"/>
    <property type="match status" value="1"/>
</dbReference>
<dbReference type="EMBL" id="VBAP01000001">
    <property type="protein sequence ID" value="TMI77420.1"/>
    <property type="molecule type" value="Genomic_DNA"/>
</dbReference>
<organism evidence="3 4">
    <name type="scientific">Candidatus Segetimicrobium genomatis</name>
    <dbReference type="NCBI Taxonomy" id="2569760"/>
    <lineage>
        <taxon>Bacteria</taxon>
        <taxon>Bacillati</taxon>
        <taxon>Candidatus Sysuimicrobiota</taxon>
        <taxon>Candidatus Sysuimicrobiia</taxon>
        <taxon>Candidatus Sysuimicrobiales</taxon>
        <taxon>Candidatus Segetimicrobiaceae</taxon>
        <taxon>Candidatus Segetimicrobium</taxon>
    </lineage>
</organism>
<name>A0A537J1I9_9BACT</name>
<evidence type="ECO:0000313" key="3">
    <source>
        <dbReference type="EMBL" id="TMI77420.1"/>
    </source>
</evidence>
<feature type="transmembrane region" description="Helical" evidence="1">
    <location>
        <begin position="63"/>
        <end position="82"/>
    </location>
</feature>
<gene>
    <name evidence="3" type="ORF">E6H05_00130</name>
</gene>
<dbReference type="Gene3D" id="3.30.70.270">
    <property type="match status" value="1"/>
</dbReference>
<feature type="transmembrane region" description="Helical" evidence="1">
    <location>
        <begin position="39"/>
        <end position="57"/>
    </location>
</feature>
<dbReference type="InterPro" id="IPR029016">
    <property type="entry name" value="GAF-like_dom_sf"/>
</dbReference>
<dbReference type="Pfam" id="PF00990">
    <property type="entry name" value="GGDEF"/>
    <property type="match status" value="1"/>
</dbReference>
<feature type="transmembrane region" description="Helical" evidence="1">
    <location>
        <begin position="116"/>
        <end position="132"/>
    </location>
</feature>
<evidence type="ECO:0000259" key="2">
    <source>
        <dbReference type="PROSITE" id="PS50887"/>
    </source>
</evidence>
<feature type="domain" description="GGDEF" evidence="2">
    <location>
        <begin position="403"/>
        <end position="533"/>
    </location>
</feature>
<accession>A0A537J1I9</accession>
<keyword evidence="1" id="KW-1133">Transmembrane helix</keyword>
<protein>
    <submittedName>
        <fullName evidence="3">Diguanylate cyclase</fullName>
    </submittedName>
</protein>
<dbReference type="InterPro" id="IPR000160">
    <property type="entry name" value="GGDEF_dom"/>
</dbReference>
<evidence type="ECO:0000313" key="4">
    <source>
        <dbReference type="Proteomes" id="UP000318834"/>
    </source>
</evidence>
<dbReference type="Proteomes" id="UP000318834">
    <property type="component" value="Unassembled WGS sequence"/>
</dbReference>
<sequence length="541" mass="58844">MRRTGALHNIRTFIRAVARAYAHLPSRQPEGHVERKVSLIRLLILFALLPILWWDVVPPETKLVLIGLTALLACYILVALIVLPRLRGVLRQDVFLTIDILAITALVWYTGAINSSLLFLFYLPVLAAAIRLELREAILSAVAVSGIVIWMWNVAEGGLPSLGSSTLRVGLFTGSSLVTALIFGIMAQESRLLKEHGRKNRELSDRLAESTEQLRRRLGELEFAYDLSRKLAGVTDTAAVLVKVTEAAQLLLRAPYGAVFLTNYTAGDLDLAYAMGLNDREAAPLMRACTGKVTTDTTNPVTVEVQDEAWMRAVCAPIMLAGRLLGILCAGGDDQWHPARHSVAVLGHMASQAGIALDRTSLLENLQRLATAKPEARLFTRDQFDDILSDEIKRATQLGVPFALLKLLLADVADDNASRSTEADPVHKRFAELVLGAVRRADIVARSDRGALLVLLSMATQASSKKFVDRLRHQLQQDAALGQLLDADAAPELRAGIATFPDDAVMGAELVFAAQNAVESADTQRPVVCAAELDAELRPVG</sequence>
<proteinExistence type="predicted"/>